<evidence type="ECO:0000256" key="3">
    <source>
        <dbReference type="ARBA" id="ARBA00022525"/>
    </source>
</evidence>
<dbReference type="PANTHER" id="PTHR11306">
    <property type="entry name" value="NIEMANN PICK TYPE C2 PROTEIN NPC2-RELATED"/>
    <property type="match status" value="1"/>
</dbReference>
<feature type="signal peptide" evidence="4">
    <location>
        <begin position="1"/>
        <end position="23"/>
    </location>
</feature>
<dbReference type="EMBL" id="GEMB01003472">
    <property type="protein sequence ID" value="JAR99743.1"/>
    <property type="molecule type" value="Transcribed_RNA"/>
</dbReference>
<dbReference type="SUPFAM" id="SSF81296">
    <property type="entry name" value="E set domains"/>
    <property type="match status" value="1"/>
</dbReference>
<dbReference type="PANTHER" id="PTHR11306:SF55">
    <property type="entry name" value="GEO08227P1-RELATED"/>
    <property type="match status" value="1"/>
</dbReference>
<dbReference type="FunFam" id="2.60.40.770:FF:000001">
    <property type="entry name" value="NPC intracellular cholesterol transporter 2"/>
    <property type="match status" value="1"/>
</dbReference>
<evidence type="ECO:0000313" key="6">
    <source>
        <dbReference type="EMBL" id="JAR99744.1"/>
    </source>
</evidence>
<evidence type="ECO:0000256" key="2">
    <source>
        <dbReference type="ARBA" id="ARBA00006370"/>
    </source>
</evidence>
<reference evidence="6" key="2">
    <citation type="journal article" date="2017" name="J. Med. Entomol.">
        <title>Transcriptome Analysis of the Triatoma infestans (Hemiptera: Reduviidae) Integument.</title>
        <authorList>
            <person name="Calderon-Fernandez G.M."/>
            <person name="Moriconi D.E."/>
            <person name="Dulbecco A.B."/>
            <person name="Juarez M.P."/>
        </authorList>
    </citation>
    <scope>NUCLEOTIDE SEQUENCE</scope>
    <source>
        <strain evidence="6">Int1</strain>
        <tissue evidence="6">Integument</tissue>
    </source>
</reference>
<name>A0A170YB38_TRIIF</name>
<dbReference type="Gene3D" id="2.60.40.770">
    <property type="match status" value="1"/>
</dbReference>
<comment type="similarity">
    <text evidence="2">Belongs to the NPC2 family.</text>
</comment>
<dbReference type="InterPro" id="IPR003172">
    <property type="entry name" value="ML_dom"/>
</dbReference>
<dbReference type="Pfam" id="PF02221">
    <property type="entry name" value="E1_DerP2_DerF2"/>
    <property type="match status" value="1"/>
</dbReference>
<evidence type="ECO:0000259" key="5">
    <source>
        <dbReference type="SMART" id="SM00737"/>
    </source>
</evidence>
<evidence type="ECO:0000256" key="1">
    <source>
        <dbReference type="ARBA" id="ARBA00004613"/>
    </source>
</evidence>
<proteinExistence type="inferred from homology"/>
<dbReference type="AlphaFoldDB" id="A0A170YB38"/>
<protein>
    <submittedName>
        <fullName evidence="6">Sterol-binding protein Npc2g CG11314-like protein</fullName>
    </submittedName>
</protein>
<dbReference type="GO" id="GO:0005576">
    <property type="term" value="C:extracellular region"/>
    <property type="evidence" value="ECO:0007669"/>
    <property type="project" value="UniProtKB-SubCell"/>
</dbReference>
<dbReference type="InterPro" id="IPR014756">
    <property type="entry name" value="Ig_E-set"/>
</dbReference>
<dbReference type="GO" id="GO:0015918">
    <property type="term" value="P:sterol transport"/>
    <property type="evidence" value="ECO:0007669"/>
    <property type="project" value="InterPro"/>
</dbReference>
<organism evidence="6">
    <name type="scientific">Triatoma infestans</name>
    <name type="common">Assassin bug</name>
    <dbReference type="NCBI Taxonomy" id="30076"/>
    <lineage>
        <taxon>Eukaryota</taxon>
        <taxon>Metazoa</taxon>
        <taxon>Ecdysozoa</taxon>
        <taxon>Arthropoda</taxon>
        <taxon>Hexapoda</taxon>
        <taxon>Insecta</taxon>
        <taxon>Pterygota</taxon>
        <taxon>Neoptera</taxon>
        <taxon>Paraneoptera</taxon>
        <taxon>Hemiptera</taxon>
        <taxon>Heteroptera</taxon>
        <taxon>Panheteroptera</taxon>
        <taxon>Cimicomorpha</taxon>
        <taxon>Reduviidae</taxon>
        <taxon>Triatominae</taxon>
        <taxon>Triatoma</taxon>
    </lineage>
</organism>
<evidence type="ECO:0000256" key="4">
    <source>
        <dbReference type="SAM" id="SignalP"/>
    </source>
</evidence>
<feature type="chain" id="PRO_5015052202" evidence="4">
    <location>
        <begin position="24"/>
        <end position="161"/>
    </location>
</feature>
<dbReference type="SMART" id="SM00737">
    <property type="entry name" value="ML"/>
    <property type="match status" value="1"/>
</dbReference>
<sequence length="161" mass="18234">PSFRESKMVRSAIFFLFICAALAEKIQFQPCDSTSQESCRVYDAEVDPCPDGSTGEPCKLKRGKPASIFFKYNPTWATEGVLKTRAYWVSVVDIPFAGIDSDGCKVTTCPPVQNAENYYNFTLDIAKSYPPNRYDVKFKLWDDVADKKKKNCCMILKIKII</sequence>
<keyword evidence="4" id="KW-0732">Signal</keyword>
<feature type="non-terminal residue" evidence="6">
    <location>
        <position position="1"/>
    </location>
</feature>
<dbReference type="EMBL" id="GEMB01003471">
    <property type="protein sequence ID" value="JAR99744.1"/>
    <property type="molecule type" value="Transcribed_RNA"/>
</dbReference>
<keyword evidence="3" id="KW-0964">Secreted</keyword>
<dbReference type="GO" id="GO:0032934">
    <property type="term" value="F:sterol binding"/>
    <property type="evidence" value="ECO:0007669"/>
    <property type="project" value="InterPro"/>
</dbReference>
<accession>A0A170YB38</accession>
<comment type="subcellular location">
    <subcellularLocation>
        <location evidence="1">Secreted</location>
    </subcellularLocation>
</comment>
<feature type="domain" description="MD-2-related lipid-recognition" evidence="5">
    <location>
        <begin position="28"/>
        <end position="158"/>
    </location>
</feature>
<dbReference type="InterPro" id="IPR039670">
    <property type="entry name" value="NPC2-like"/>
</dbReference>
<reference evidence="6" key="1">
    <citation type="submission" date="2016-04" db="EMBL/GenBank/DDBJ databases">
        <authorList>
            <person name="Calderon-Fernandez G.M.Sr."/>
        </authorList>
    </citation>
    <scope>NUCLEOTIDE SEQUENCE</scope>
    <source>
        <strain evidence="6">Int1</strain>
        <tissue evidence="6">Integument</tissue>
    </source>
</reference>